<organism evidence="1 2">
    <name type="scientific">Candidatus Lumbricidiphila eiseniae</name>
    <dbReference type="NCBI Taxonomy" id="1969409"/>
    <lineage>
        <taxon>Bacteria</taxon>
        <taxon>Bacillati</taxon>
        <taxon>Actinomycetota</taxon>
        <taxon>Actinomycetes</taxon>
        <taxon>Micrococcales</taxon>
        <taxon>Microbacteriaceae</taxon>
        <taxon>Candidatus Lumbricidiphila</taxon>
    </lineage>
</organism>
<dbReference type="GO" id="GO:0003824">
    <property type="term" value="F:catalytic activity"/>
    <property type="evidence" value="ECO:0007669"/>
    <property type="project" value="InterPro"/>
</dbReference>
<dbReference type="AlphaFoldDB" id="A0A2A6FUX6"/>
<sequence length="316" mass="34367">MTTSPIITLHTDTIELVLDPRRGAEILSVRELVSNSEVMWSTPWRERAEQIVSGSPVIGLNSQDRFLAGYRGGWQTLCPNAGPERTVHGAGVGFHGEVAVSAWTVSSATSTTASLHLDLLTVPFRVVRTVTVSGSSVRQQDTIHNLSEERIDFDYSQHPAFGADLLADPCVIETTATRYTTDPETTGTLPAGQVSTWPHGTTVEGAPLDLAQVPGPPVRQLVFGWLEGFATGGYTIRNTRTNLQVSLEWDATQLPYAWVWEELNFSTGFPWHRRARVLAIEPASCHTSGSARRTTLALAGGEHITIPLTLTVGTKE</sequence>
<dbReference type="Gene3D" id="2.70.98.10">
    <property type="match status" value="1"/>
</dbReference>
<proteinExistence type="predicted"/>
<protein>
    <recommendedName>
        <fullName evidence="3">Aldose epimerase</fullName>
    </recommendedName>
</protein>
<accession>A0A2A6FUX6</accession>
<dbReference type="InterPro" id="IPR014718">
    <property type="entry name" value="GH-type_carb-bd"/>
</dbReference>
<gene>
    <name evidence="1" type="ORF">B5766_01845</name>
</gene>
<dbReference type="EMBL" id="NAEP01000021">
    <property type="protein sequence ID" value="PDQ36243.1"/>
    <property type="molecule type" value="Genomic_DNA"/>
</dbReference>
<dbReference type="GO" id="GO:0030246">
    <property type="term" value="F:carbohydrate binding"/>
    <property type="evidence" value="ECO:0007669"/>
    <property type="project" value="InterPro"/>
</dbReference>
<dbReference type="GO" id="GO:0005975">
    <property type="term" value="P:carbohydrate metabolic process"/>
    <property type="evidence" value="ECO:0007669"/>
    <property type="project" value="InterPro"/>
</dbReference>
<comment type="caution">
    <text evidence="1">The sequence shown here is derived from an EMBL/GenBank/DDBJ whole genome shotgun (WGS) entry which is preliminary data.</text>
</comment>
<reference evidence="2" key="1">
    <citation type="submission" date="2017-03" db="EMBL/GenBank/DDBJ databases">
        <authorList>
            <person name="Lund M.B."/>
        </authorList>
    </citation>
    <scope>NUCLEOTIDE SEQUENCE [LARGE SCALE GENOMIC DNA]</scope>
</reference>
<name>A0A2A6FUX6_9MICO</name>
<dbReference type="Proteomes" id="UP000219994">
    <property type="component" value="Unassembled WGS sequence"/>
</dbReference>
<dbReference type="InterPro" id="IPR011013">
    <property type="entry name" value="Gal_mutarotase_sf_dom"/>
</dbReference>
<evidence type="ECO:0000313" key="2">
    <source>
        <dbReference type="Proteomes" id="UP000219994"/>
    </source>
</evidence>
<evidence type="ECO:0008006" key="3">
    <source>
        <dbReference type="Google" id="ProtNLM"/>
    </source>
</evidence>
<evidence type="ECO:0000313" key="1">
    <source>
        <dbReference type="EMBL" id="PDQ36243.1"/>
    </source>
</evidence>
<dbReference type="SUPFAM" id="SSF74650">
    <property type="entry name" value="Galactose mutarotase-like"/>
    <property type="match status" value="1"/>
</dbReference>